<dbReference type="InterPro" id="IPR009061">
    <property type="entry name" value="DNA-bd_dom_put_sf"/>
</dbReference>
<evidence type="ECO:0000313" key="12">
    <source>
        <dbReference type="EMBL" id="ROQ21418.1"/>
    </source>
</evidence>
<feature type="domain" description="HTH merR-type" evidence="11">
    <location>
        <begin position="1"/>
        <end position="69"/>
    </location>
</feature>
<keyword evidence="5" id="KW-0476">Mercury</keyword>
<accession>A0A3N1P1E3</accession>
<evidence type="ECO:0000256" key="9">
    <source>
        <dbReference type="ARBA" id="ARBA00023163"/>
    </source>
</evidence>
<evidence type="ECO:0000259" key="11">
    <source>
        <dbReference type="PROSITE" id="PS50937"/>
    </source>
</evidence>
<dbReference type="PRINTS" id="PR00040">
    <property type="entry name" value="HTHMERR"/>
</dbReference>
<dbReference type="SUPFAM" id="SSF46955">
    <property type="entry name" value="Putative DNA-binding domain"/>
    <property type="match status" value="1"/>
</dbReference>
<evidence type="ECO:0000256" key="4">
    <source>
        <dbReference type="ARBA" id="ARBA00022723"/>
    </source>
</evidence>
<evidence type="ECO:0000256" key="6">
    <source>
        <dbReference type="ARBA" id="ARBA00023015"/>
    </source>
</evidence>
<dbReference type="PANTHER" id="PTHR30204">
    <property type="entry name" value="REDOX-CYCLING DRUG-SENSING TRANSCRIPTIONAL ACTIVATOR SOXR"/>
    <property type="match status" value="1"/>
</dbReference>
<dbReference type="GO" id="GO:0045340">
    <property type="term" value="F:mercury ion binding"/>
    <property type="evidence" value="ECO:0007669"/>
    <property type="project" value="InterPro"/>
</dbReference>
<dbReference type="RefSeq" id="WP_211331067.1">
    <property type="nucleotide sequence ID" value="NZ_RJUK01000001.1"/>
</dbReference>
<keyword evidence="4" id="KW-0479">Metal-binding</keyword>
<dbReference type="AlphaFoldDB" id="A0A3N1P1E3"/>
<dbReference type="GO" id="GO:0003677">
    <property type="term" value="F:DNA binding"/>
    <property type="evidence" value="ECO:0007669"/>
    <property type="project" value="UniProtKB-KW"/>
</dbReference>
<reference evidence="12 13" key="1">
    <citation type="submission" date="2018-11" db="EMBL/GenBank/DDBJ databases">
        <title>Genomic Encyclopedia of Type Strains, Phase IV (KMG-IV): sequencing the most valuable type-strain genomes for metagenomic binning, comparative biology and taxonomic classification.</title>
        <authorList>
            <person name="Goeker M."/>
        </authorList>
    </citation>
    <scope>NUCLEOTIDE SEQUENCE [LARGE SCALE GENOMIC DNA]</scope>
    <source>
        <strain evidence="12 13">DSM 16974</strain>
    </source>
</reference>
<keyword evidence="7" id="KW-0238">DNA-binding</keyword>
<dbReference type="Proteomes" id="UP000273643">
    <property type="component" value="Unassembled WGS sequence"/>
</dbReference>
<dbReference type="PROSITE" id="PS50937">
    <property type="entry name" value="HTH_MERR_2"/>
    <property type="match status" value="1"/>
</dbReference>
<organism evidence="12 13">
    <name type="scientific">Marinimicrobium koreense</name>
    <dbReference type="NCBI Taxonomy" id="306545"/>
    <lineage>
        <taxon>Bacteria</taxon>
        <taxon>Pseudomonadati</taxon>
        <taxon>Pseudomonadota</taxon>
        <taxon>Gammaproteobacteria</taxon>
        <taxon>Cellvibrionales</taxon>
        <taxon>Cellvibrionaceae</taxon>
        <taxon>Marinimicrobium</taxon>
    </lineage>
</organism>
<keyword evidence="8" id="KW-0010">Activator</keyword>
<name>A0A3N1P1E3_9GAMM</name>
<evidence type="ECO:0000256" key="8">
    <source>
        <dbReference type="ARBA" id="ARBA00023159"/>
    </source>
</evidence>
<dbReference type="GO" id="GO:0003700">
    <property type="term" value="F:DNA-binding transcription factor activity"/>
    <property type="evidence" value="ECO:0007669"/>
    <property type="project" value="InterPro"/>
</dbReference>
<comment type="caution">
    <text evidence="12">The sequence shown here is derived from an EMBL/GenBank/DDBJ whole genome shotgun (WGS) entry which is preliminary data.</text>
</comment>
<comment type="function">
    <text evidence="10">Mediates the mercuric-dependent induction of mercury resistance operon. In the absence of mercury MerR represses transcription by binding tightly to the mer operator region; when mercury is present the dimeric complex binds a single ion and becomes a potent transcriptional activator, while remaining bound to the mer site.</text>
</comment>
<evidence type="ECO:0000313" key="13">
    <source>
        <dbReference type="Proteomes" id="UP000273643"/>
    </source>
</evidence>
<dbReference type="InterPro" id="IPR011794">
    <property type="entry name" value="MerR"/>
</dbReference>
<evidence type="ECO:0000256" key="3">
    <source>
        <dbReference type="ARBA" id="ARBA00022491"/>
    </source>
</evidence>
<evidence type="ECO:0000256" key="5">
    <source>
        <dbReference type="ARBA" id="ARBA00022914"/>
    </source>
</evidence>
<dbReference type="InterPro" id="IPR000551">
    <property type="entry name" value="MerR-type_HTH_dom"/>
</dbReference>
<gene>
    <name evidence="12" type="ORF">EDC38_2042</name>
</gene>
<keyword evidence="6" id="KW-0805">Transcription regulation</keyword>
<keyword evidence="3" id="KW-0678">Repressor</keyword>
<dbReference type="SMART" id="SM00422">
    <property type="entry name" value="HTH_MERR"/>
    <property type="match status" value="1"/>
</dbReference>
<dbReference type="PROSITE" id="PS00552">
    <property type="entry name" value="HTH_MERR_1"/>
    <property type="match status" value="1"/>
</dbReference>
<dbReference type="CDD" id="cd04783">
    <property type="entry name" value="HTH_MerR1"/>
    <property type="match status" value="1"/>
</dbReference>
<keyword evidence="13" id="KW-1185">Reference proteome</keyword>
<keyword evidence="9" id="KW-0804">Transcription</keyword>
<evidence type="ECO:0000256" key="7">
    <source>
        <dbReference type="ARBA" id="ARBA00023125"/>
    </source>
</evidence>
<evidence type="ECO:0000256" key="1">
    <source>
        <dbReference type="ARBA" id="ARBA00017146"/>
    </source>
</evidence>
<dbReference type="GO" id="GO:0046689">
    <property type="term" value="P:response to mercury ion"/>
    <property type="evidence" value="ECO:0007669"/>
    <property type="project" value="UniProtKB-KW"/>
</dbReference>
<dbReference type="Pfam" id="PF00376">
    <property type="entry name" value="MerR"/>
    <property type="match status" value="1"/>
</dbReference>
<dbReference type="InterPro" id="IPR015358">
    <property type="entry name" value="Tscrpt_reg_MerR_DNA-bd"/>
</dbReference>
<keyword evidence="2" id="KW-0475">Mercuric resistance</keyword>
<proteinExistence type="predicted"/>
<protein>
    <recommendedName>
        <fullName evidence="1">Mercuric resistance operon regulatory protein</fullName>
    </recommendedName>
</protein>
<dbReference type="EMBL" id="RJUK01000001">
    <property type="protein sequence ID" value="ROQ21418.1"/>
    <property type="molecule type" value="Genomic_DNA"/>
</dbReference>
<sequence length="127" mass="14389">MTIGTLAKAAGVNVETIRYYQRCDLMPEPEKPYGGIRQYDERALSRLHFIRSAQWLGFSLKEVGELLRLDDGTHCDEARGLGESKLLEVRAKIRGLRQIEKVLDGMVRSCLSQSNITCPMIASLYRD</sequence>
<dbReference type="PANTHER" id="PTHR30204:SF69">
    <property type="entry name" value="MERR-FAMILY TRANSCRIPTIONAL REGULATOR"/>
    <property type="match status" value="1"/>
</dbReference>
<evidence type="ECO:0000256" key="10">
    <source>
        <dbReference type="ARBA" id="ARBA00024874"/>
    </source>
</evidence>
<evidence type="ECO:0000256" key="2">
    <source>
        <dbReference type="ARBA" id="ARBA00022466"/>
    </source>
</evidence>
<dbReference type="Gene3D" id="1.10.1660.10">
    <property type="match status" value="1"/>
</dbReference>
<dbReference type="Pfam" id="PF09278">
    <property type="entry name" value="MerR-DNA-bind"/>
    <property type="match status" value="1"/>
</dbReference>
<dbReference type="InterPro" id="IPR047057">
    <property type="entry name" value="MerR_fam"/>
</dbReference>